<feature type="domain" description="Thioredoxin" evidence="5">
    <location>
        <begin position="16"/>
        <end position="137"/>
    </location>
</feature>
<dbReference type="PANTHER" id="PTHR45672">
    <property type="entry name" value="PROTEIN DISULFIDE-ISOMERASE C17H9.14C-RELATED"/>
    <property type="match status" value="1"/>
</dbReference>
<evidence type="ECO:0000259" key="5">
    <source>
        <dbReference type="PROSITE" id="PS51352"/>
    </source>
</evidence>
<reference evidence="7" key="1">
    <citation type="journal article" date="2013" name="Genome Announc.">
        <title>Genome sequence of the food spoilage yeast Zygosaccharomyces bailii CLIB 213(T).</title>
        <authorList>
            <person name="Galeote V."/>
            <person name="Bigey F."/>
            <person name="Devillers H."/>
            <person name="Neuveglise C."/>
            <person name="Dequin S."/>
        </authorList>
    </citation>
    <scope>NUCLEOTIDE SEQUENCE [LARGE SCALE GENOMIC DNA]</scope>
    <source>
        <strain evidence="7">CLIB 213 / ATCC 58445 / CBS 680 / CCRC 21525 / NBRC 1098 / NCYC 1416 / NRRL Y-2227</strain>
    </source>
</reference>
<proteinExistence type="inferred from homology"/>
<accession>A0A8J2TBX1</accession>
<evidence type="ECO:0000256" key="2">
    <source>
        <dbReference type="ARBA" id="ARBA00022729"/>
    </source>
</evidence>
<dbReference type="InterPro" id="IPR036249">
    <property type="entry name" value="Thioredoxin-like_sf"/>
</dbReference>
<dbReference type="PANTHER" id="PTHR45672:SF3">
    <property type="entry name" value="THIOREDOXIN DOMAIN-CONTAINING PROTEIN 5"/>
    <property type="match status" value="1"/>
</dbReference>
<name>A0A8J2TBX1_ZYGB2</name>
<organism evidence="6 7">
    <name type="scientific">Zygosaccharomyces bailii (strain CLIB 213 / ATCC 58445 / CBS 680 / BCRC 21525 / NBRC 1098 / NCYC 1416 / NRRL Y-2227)</name>
    <dbReference type="NCBI Taxonomy" id="1333698"/>
    <lineage>
        <taxon>Eukaryota</taxon>
        <taxon>Fungi</taxon>
        <taxon>Dikarya</taxon>
        <taxon>Ascomycota</taxon>
        <taxon>Saccharomycotina</taxon>
        <taxon>Saccharomycetes</taxon>
        <taxon>Saccharomycetales</taxon>
        <taxon>Saccharomycetaceae</taxon>
        <taxon>Zygosaccharomyces</taxon>
    </lineage>
</organism>
<dbReference type="Pfam" id="PF00085">
    <property type="entry name" value="Thioredoxin"/>
    <property type="match status" value="1"/>
</dbReference>
<dbReference type="CDD" id="cd02961">
    <property type="entry name" value="PDI_a_family"/>
    <property type="match status" value="1"/>
</dbReference>
<dbReference type="EMBL" id="HG316465">
    <property type="protein sequence ID" value="CDF91624.1"/>
    <property type="molecule type" value="Genomic_DNA"/>
</dbReference>
<evidence type="ECO:0000313" key="6">
    <source>
        <dbReference type="EMBL" id="CDF91624.1"/>
    </source>
</evidence>
<keyword evidence="3" id="KW-1133">Transmembrane helix</keyword>
<keyword evidence="2 4" id="KW-0732">Signal</keyword>
<comment type="similarity">
    <text evidence="1">Belongs to the protein disulfide isomerase family.</text>
</comment>
<dbReference type="InterPro" id="IPR017937">
    <property type="entry name" value="Thioredoxin_CS"/>
</dbReference>
<keyword evidence="7" id="KW-1185">Reference proteome</keyword>
<evidence type="ECO:0000256" key="1">
    <source>
        <dbReference type="ARBA" id="ARBA00006347"/>
    </source>
</evidence>
<feature type="transmembrane region" description="Helical" evidence="3">
    <location>
        <begin position="647"/>
        <end position="667"/>
    </location>
</feature>
<gene>
    <name evidence="6" type="ORF">BN860_03202g</name>
</gene>
<dbReference type="OrthoDB" id="72053at2759"/>
<dbReference type="GO" id="GO:0005783">
    <property type="term" value="C:endoplasmic reticulum"/>
    <property type="evidence" value="ECO:0007669"/>
    <property type="project" value="TreeGrafter"/>
</dbReference>
<evidence type="ECO:0000256" key="4">
    <source>
        <dbReference type="SAM" id="SignalP"/>
    </source>
</evidence>
<sequence length="695" mass="79330">MKLLMLLSSLLWALALGEQAEEDDFQLREPLTEQEFQKEMQSGLHIVEFFSPYCPHCLEFAPHWEKAWKKFHPQGEKLNMSFVQVNCVKDGDLCAAEQILAYPAIRLYGPQGFIKNYPDDFAKTEEDLIRFARQEALDPINMEAVDIKISSELLTSQRFNELVAGKGAEPYLVSFWPTKGSDNPLDDKMYDFCEDCQSFQKTWPLLSRKMLSLGVSTGHINCETSPNICKGLGFGRLVHPDYEEGLYPRVALVLPGTGVNNLFIYENGFTSSVPPYEDFVSRTIFNSEAPEISLEEIVALVHKDFKFPEEVDTPPPAQNLHVVFSYDPENVVPEDLHVLEHLVYPLSKIPNAYLHKSSDGVPVAAKATLNYMYEKINYNRSESEKLPKTEFLELNLFPQSPTFYIFKEGDWVPHLYRGDSTTETRDVEGLGEWFNQSILPVITEVTANNFEQLLNFERLTTDAIVIQLVDLKDIQSIQESNENLNNFLIAAYDYEDVRMQNVVKVRTGERTAKNKKVKLLKAQKASSNAIGKAYHQEIAFLDYDKVILGYIDISNNDLLKELGFTGGRDAYKSGDVLVVDPLEGVFYDKDVLGNELNTNSIYALRETLVKIVLPQLSRFHEKLESQKLKYIPKGGFSIFDPLIEYRVWRYFCVVGLIVLVCKVPSFYRKFKIGKNYKAKRNTTGLLGQTSKRSKD</sequence>
<feature type="chain" id="PRO_5035156147" evidence="4">
    <location>
        <begin position="18"/>
        <end position="695"/>
    </location>
</feature>
<dbReference type="InterPro" id="IPR013766">
    <property type="entry name" value="Thioredoxin_domain"/>
</dbReference>
<dbReference type="GO" id="GO:0003756">
    <property type="term" value="F:protein disulfide isomerase activity"/>
    <property type="evidence" value="ECO:0007669"/>
    <property type="project" value="TreeGrafter"/>
</dbReference>
<dbReference type="Proteomes" id="UP000019375">
    <property type="component" value="Unassembled WGS sequence"/>
</dbReference>
<keyword evidence="3" id="KW-0812">Transmembrane</keyword>
<dbReference type="GO" id="GO:0006457">
    <property type="term" value="P:protein folding"/>
    <property type="evidence" value="ECO:0007669"/>
    <property type="project" value="TreeGrafter"/>
</dbReference>
<evidence type="ECO:0000256" key="3">
    <source>
        <dbReference type="SAM" id="Phobius"/>
    </source>
</evidence>
<dbReference type="PROSITE" id="PS00194">
    <property type="entry name" value="THIOREDOXIN_1"/>
    <property type="match status" value="1"/>
</dbReference>
<feature type="signal peptide" evidence="4">
    <location>
        <begin position="1"/>
        <end position="17"/>
    </location>
</feature>
<evidence type="ECO:0000313" key="7">
    <source>
        <dbReference type="Proteomes" id="UP000019375"/>
    </source>
</evidence>
<dbReference type="AlphaFoldDB" id="A0A8J2TBX1"/>
<dbReference type="InterPro" id="IPR051063">
    <property type="entry name" value="PDI"/>
</dbReference>
<keyword evidence="3" id="KW-0472">Membrane</keyword>
<dbReference type="Gene3D" id="3.40.30.10">
    <property type="entry name" value="Glutaredoxin"/>
    <property type="match status" value="2"/>
</dbReference>
<dbReference type="SUPFAM" id="SSF52833">
    <property type="entry name" value="Thioredoxin-like"/>
    <property type="match status" value="1"/>
</dbReference>
<protein>
    <submittedName>
        <fullName evidence="6">ZYBA0S12-03202g1_1</fullName>
    </submittedName>
</protein>
<dbReference type="PROSITE" id="PS51352">
    <property type="entry name" value="THIOREDOXIN_2"/>
    <property type="match status" value="1"/>
</dbReference>